<dbReference type="Proteomes" id="UP001307849">
    <property type="component" value="Unassembled WGS sequence"/>
</dbReference>
<organism evidence="2 3">
    <name type="scientific">Arthrobotrys conoides</name>
    <dbReference type="NCBI Taxonomy" id="74498"/>
    <lineage>
        <taxon>Eukaryota</taxon>
        <taxon>Fungi</taxon>
        <taxon>Dikarya</taxon>
        <taxon>Ascomycota</taxon>
        <taxon>Pezizomycotina</taxon>
        <taxon>Orbiliomycetes</taxon>
        <taxon>Orbiliales</taxon>
        <taxon>Orbiliaceae</taxon>
        <taxon>Arthrobotrys</taxon>
    </lineage>
</organism>
<feature type="region of interest" description="Disordered" evidence="1">
    <location>
        <begin position="1"/>
        <end position="26"/>
    </location>
</feature>
<gene>
    <name evidence="2" type="ORF">TWF506_009160</name>
</gene>
<dbReference type="PANTHER" id="PTHR38167">
    <property type="entry name" value="C2H2-TYPE DOMAIN-CONTAINING PROTEIN"/>
    <property type="match status" value="1"/>
</dbReference>
<sequence>MSSSSSSSNSNSTSTANNPNISPKPITMEETVKTRMEKHTTLLKLIDTASIEHLRLVLKMVCIRTEVIERVLGVFEGLGYIHENNDKGKEQDHQEGMKICGRCKKEVLVKDVEGERGCRYHSGNRYLDIESEVWEGRWDGGVECGGVDWEDEEVVGEFGEGFRWDCCDEDGRGEGCCFGGHLFN</sequence>
<evidence type="ECO:0000256" key="1">
    <source>
        <dbReference type="SAM" id="MobiDB-lite"/>
    </source>
</evidence>
<accession>A0AAN8RR47</accession>
<protein>
    <submittedName>
        <fullName evidence="2">Uncharacterized protein</fullName>
    </submittedName>
</protein>
<comment type="caution">
    <text evidence="2">The sequence shown here is derived from an EMBL/GenBank/DDBJ whole genome shotgun (WGS) entry which is preliminary data.</text>
</comment>
<reference evidence="2 3" key="1">
    <citation type="submission" date="2019-10" db="EMBL/GenBank/DDBJ databases">
        <authorList>
            <person name="Palmer J.M."/>
        </authorList>
    </citation>
    <scope>NUCLEOTIDE SEQUENCE [LARGE SCALE GENOMIC DNA]</scope>
    <source>
        <strain evidence="2 3">TWF506</strain>
    </source>
</reference>
<dbReference type="PANTHER" id="PTHR38167:SF1">
    <property type="entry name" value="C2H2-TYPE DOMAIN-CONTAINING PROTEIN"/>
    <property type="match status" value="1"/>
</dbReference>
<keyword evidence="3" id="KW-1185">Reference proteome</keyword>
<name>A0AAN8RR47_9PEZI</name>
<feature type="compositionally biased region" description="Low complexity" evidence="1">
    <location>
        <begin position="1"/>
        <end position="23"/>
    </location>
</feature>
<proteinExistence type="predicted"/>
<dbReference type="AlphaFoldDB" id="A0AAN8RR47"/>
<evidence type="ECO:0000313" key="2">
    <source>
        <dbReference type="EMBL" id="KAK6512998.1"/>
    </source>
</evidence>
<dbReference type="EMBL" id="JAVHJM010000006">
    <property type="protein sequence ID" value="KAK6512998.1"/>
    <property type="molecule type" value="Genomic_DNA"/>
</dbReference>
<evidence type="ECO:0000313" key="3">
    <source>
        <dbReference type="Proteomes" id="UP001307849"/>
    </source>
</evidence>